<feature type="chain" id="PRO_5040324745" description="AB hydrolase-1 domain-containing protein" evidence="2">
    <location>
        <begin position="17"/>
        <end position="448"/>
    </location>
</feature>
<dbReference type="Pfam" id="PF12697">
    <property type="entry name" value="Abhydrolase_6"/>
    <property type="match status" value="1"/>
</dbReference>
<dbReference type="Pfam" id="PF09792">
    <property type="entry name" value="But2"/>
    <property type="match status" value="1"/>
</dbReference>
<evidence type="ECO:0008006" key="7">
    <source>
        <dbReference type="Google" id="ProtNLM"/>
    </source>
</evidence>
<accession>A0A9P1H072</accession>
<evidence type="ECO:0000256" key="2">
    <source>
        <dbReference type="SAM" id="SignalP"/>
    </source>
</evidence>
<evidence type="ECO:0000313" key="6">
    <source>
        <dbReference type="Proteomes" id="UP000838763"/>
    </source>
</evidence>
<keyword evidence="2" id="KW-0732">Signal</keyword>
<organism evidence="5 6">
    <name type="scientific">Parascedosporium putredinis</name>
    <dbReference type="NCBI Taxonomy" id="1442378"/>
    <lineage>
        <taxon>Eukaryota</taxon>
        <taxon>Fungi</taxon>
        <taxon>Dikarya</taxon>
        <taxon>Ascomycota</taxon>
        <taxon>Pezizomycotina</taxon>
        <taxon>Sordariomycetes</taxon>
        <taxon>Hypocreomycetidae</taxon>
        <taxon>Microascales</taxon>
        <taxon>Microascaceae</taxon>
        <taxon>Parascedosporium</taxon>
    </lineage>
</organism>
<feature type="compositionally biased region" description="Low complexity" evidence="1">
    <location>
        <begin position="284"/>
        <end position="295"/>
    </location>
</feature>
<dbReference type="OrthoDB" id="408373at2759"/>
<keyword evidence="6" id="KW-1185">Reference proteome</keyword>
<dbReference type="SUPFAM" id="SSF53474">
    <property type="entry name" value="alpha/beta-Hydrolases"/>
    <property type="match status" value="1"/>
</dbReference>
<feature type="signal peptide" evidence="2">
    <location>
        <begin position="1"/>
        <end position="16"/>
    </location>
</feature>
<reference evidence="5" key="1">
    <citation type="submission" date="2022-11" db="EMBL/GenBank/DDBJ databases">
        <authorList>
            <person name="Scott C."/>
            <person name="Bruce N."/>
        </authorList>
    </citation>
    <scope>NUCLEOTIDE SEQUENCE</scope>
</reference>
<name>A0A9P1H072_9PEZI</name>
<dbReference type="InterPro" id="IPR052897">
    <property type="entry name" value="Sec-Metab_Biosynth_Hydrolase"/>
</dbReference>
<feature type="compositionally biased region" description="Basic and acidic residues" evidence="1">
    <location>
        <begin position="297"/>
        <end position="306"/>
    </location>
</feature>
<dbReference type="EMBL" id="CALLCH030000008">
    <property type="protein sequence ID" value="CAI4213505.1"/>
    <property type="molecule type" value="Genomic_DNA"/>
</dbReference>
<dbReference type="InterPro" id="IPR000073">
    <property type="entry name" value="AB_hydrolase_1"/>
</dbReference>
<feature type="domain" description="Ubiquitin 3 binding protein But2 C-terminal" evidence="3">
    <location>
        <begin position="50"/>
        <end position="161"/>
    </location>
</feature>
<dbReference type="InterPro" id="IPR018620">
    <property type="entry name" value="Ubiquitin3-bd_protein_But2_C"/>
</dbReference>
<evidence type="ECO:0000259" key="3">
    <source>
        <dbReference type="Pfam" id="PF09792"/>
    </source>
</evidence>
<evidence type="ECO:0000256" key="1">
    <source>
        <dbReference type="SAM" id="MobiDB-lite"/>
    </source>
</evidence>
<dbReference type="InterPro" id="IPR029058">
    <property type="entry name" value="AB_hydrolase_fold"/>
</dbReference>
<gene>
    <name evidence="5" type="ORF">PPNO1_LOCUS3255</name>
</gene>
<proteinExistence type="predicted"/>
<evidence type="ECO:0000259" key="4">
    <source>
        <dbReference type="Pfam" id="PF12697"/>
    </source>
</evidence>
<sequence>MQFFTLFAAAAAVVSAAPAAPEARQINNNVVYPAATYRRWIQTGDMVLDPQDQLLIVKNGNAADETSTLVTFDFDASTAGKTCELRFELWDRDVSTGTRTLDGIAQLTAAAVKSRDHHVGRIVAPKPGNATWVQAYDGWPSIPCPAGQLIAVEYVGVGDNVEVRWDIGFYEAESFIEAGSLLQEGHEALPRLRPRRLARPGTWDGVANPLRDRGYTCLSVTLPSTLGDPSTTFSEDLAATRDIVTAEMRRGQNVVIVAHSYGGSVAASAIKGLSRRRSSVASTGGAAAATAAATASDDERDRDRSEEGHVVGLALVASWLAATGTSFLDALAQDATPVIRTDNEGGFASRMWASDLQRQSLRALREGGESAYAGWADVPSWFLVTTEDHAHPVEGQRTLIQSARDAGGDITVREVRSSHSPMISKPADVVSFLLEAVGAFAGPASTSS</sequence>
<protein>
    <recommendedName>
        <fullName evidence="7">AB hydrolase-1 domain-containing protein</fullName>
    </recommendedName>
</protein>
<evidence type="ECO:0000313" key="5">
    <source>
        <dbReference type="EMBL" id="CAI4213505.1"/>
    </source>
</evidence>
<comment type="caution">
    <text evidence="5">The sequence shown here is derived from an EMBL/GenBank/DDBJ whole genome shotgun (WGS) entry which is preliminary data.</text>
</comment>
<dbReference type="PANTHER" id="PTHR37017:SF3">
    <property type="entry name" value="AB HYDROLASE-1 DOMAIN-CONTAINING PROTEIN"/>
    <property type="match status" value="1"/>
</dbReference>
<dbReference type="AlphaFoldDB" id="A0A9P1H072"/>
<dbReference type="Gene3D" id="3.40.50.1820">
    <property type="entry name" value="alpha/beta hydrolase"/>
    <property type="match status" value="1"/>
</dbReference>
<feature type="region of interest" description="Disordered" evidence="1">
    <location>
        <begin position="284"/>
        <end position="306"/>
    </location>
</feature>
<dbReference type="Proteomes" id="UP000838763">
    <property type="component" value="Unassembled WGS sequence"/>
</dbReference>
<dbReference type="PANTHER" id="PTHR37017">
    <property type="entry name" value="AB HYDROLASE-1 DOMAIN-CONTAINING PROTEIN-RELATED"/>
    <property type="match status" value="1"/>
</dbReference>
<feature type="domain" description="AB hydrolase-1" evidence="4">
    <location>
        <begin position="202"/>
        <end position="430"/>
    </location>
</feature>